<proteinExistence type="predicted"/>
<accession>A0A2I0AG14</accession>
<evidence type="ECO:0000313" key="2">
    <source>
        <dbReference type="EMBL" id="PKA54493.1"/>
    </source>
</evidence>
<sequence length="93" mass="10639">MEAAMDREETLRNLLEASEIPAERSRLASTRILFTLLHAPSLSCYRHPLRSQDPQKPLHRRGRQPEHLPQMRRHGHLSHVVGLPLATPLISVL</sequence>
<dbReference type="Proteomes" id="UP000236161">
    <property type="component" value="Unassembled WGS sequence"/>
</dbReference>
<organism evidence="2 3">
    <name type="scientific">Apostasia shenzhenica</name>
    <dbReference type="NCBI Taxonomy" id="1088818"/>
    <lineage>
        <taxon>Eukaryota</taxon>
        <taxon>Viridiplantae</taxon>
        <taxon>Streptophyta</taxon>
        <taxon>Embryophyta</taxon>
        <taxon>Tracheophyta</taxon>
        <taxon>Spermatophyta</taxon>
        <taxon>Magnoliopsida</taxon>
        <taxon>Liliopsida</taxon>
        <taxon>Asparagales</taxon>
        <taxon>Orchidaceae</taxon>
        <taxon>Apostasioideae</taxon>
        <taxon>Apostasia</taxon>
    </lineage>
</organism>
<evidence type="ECO:0000313" key="3">
    <source>
        <dbReference type="Proteomes" id="UP000236161"/>
    </source>
</evidence>
<dbReference type="EMBL" id="KZ451982">
    <property type="protein sequence ID" value="PKA54493.1"/>
    <property type="molecule type" value="Genomic_DNA"/>
</dbReference>
<feature type="region of interest" description="Disordered" evidence="1">
    <location>
        <begin position="46"/>
        <end position="77"/>
    </location>
</feature>
<dbReference type="AlphaFoldDB" id="A0A2I0AG14"/>
<gene>
    <name evidence="2" type="ORF">AXF42_Ash000327</name>
</gene>
<reference evidence="2 3" key="1">
    <citation type="journal article" date="2017" name="Nature">
        <title>The Apostasia genome and the evolution of orchids.</title>
        <authorList>
            <person name="Zhang G.Q."/>
            <person name="Liu K.W."/>
            <person name="Li Z."/>
            <person name="Lohaus R."/>
            <person name="Hsiao Y.Y."/>
            <person name="Niu S.C."/>
            <person name="Wang J.Y."/>
            <person name="Lin Y.C."/>
            <person name="Xu Q."/>
            <person name="Chen L.J."/>
            <person name="Yoshida K."/>
            <person name="Fujiwara S."/>
            <person name="Wang Z.W."/>
            <person name="Zhang Y.Q."/>
            <person name="Mitsuda N."/>
            <person name="Wang M."/>
            <person name="Liu G.H."/>
            <person name="Pecoraro L."/>
            <person name="Huang H.X."/>
            <person name="Xiao X.J."/>
            <person name="Lin M."/>
            <person name="Wu X.Y."/>
            <person name="Wu W.L."/>
            <person name="Chen Y.Y."/>
            <person name="Chang S.B."/>
            <person name="Sakamoto S."/>
            <person name="Ohme-Takagi M."/>
            <person name="Yagi M."/>
            <person name="Zeng S.J."/>
            <person name="Shen C.Y."/>
            <person name="Yeh C.M."/>
            <person name="Luo Y.B."/>
            <person name="Tsai W.C."/>
            <person name="Van de Peer Y."/>
            <person name="Liu Z.J."/>
        </authorList>
    </citation>
    <scope>NUCLEOTIDE SEQUENCE [LARGE SCALE GENOMIC DNA]</scope>
    <source>
        <strain evidence="3">cv. Shenzhen</strain>
        <tissue evidence="2">Stem</tissue>
    </source>
</reference>
<name>A0A2I0AG14_9ASPA</name>
<protein>
    <submittedName>
        <fullName evidence="2">Uncharacterized protein</fullName>
    </submittedName>
</protein>
<evidence type="ECO:0000256" key="1">
    <source>
        <dbReference type="SAM" id="MobiDB-lite"/>
    </source>
</evidence>
<keyword evidence="3" id="KW-1185">Reference proteome</keyword>